<dbReference type="EMBL" id="CP047156">
    <property type="protein sequence ID" value="QHC01412.1"/>
    <property type="molecule type" value="Genomic_DNA"/>
</dbReference>
<evidence type="ECO:0000313" key="2">
    <source>
        <dbReference type="EMBL" id="QHC01412.1"/>
    </source>
</evidence>
<dbReference type="AlphaFoldDB" id="A0A7L4YQT5"/>
<dbReference type="Proteomes" id="UP000463857">
    <property type="component" value="Chromosome"/>
</dbReference>
<feature type="domain" description="DUF6457" evidence="1">
    <location>
        <begin position="8"/>
        <end position="81"/>
    </location>
</feature>
<protein>
    <recommendedName>
        <fullName evidence="1">DUF6457 domain-containing protein</fullName>
    </recommendedName>
</protein>
<evidence type="ECO:0000259" key="1">
    <source>
        <dbReference type="Pfam" id="PF20058"/>
    </source>
</evidence>
<dbReference type="RefSeq" id="WP_159546547.1">
    <property type="nucleotide sequence ID" value="NZ_CP047156.1"/>
</dbReference>
<dbReference type="OrthoDB" id="4735656at2"/>
<dbReference type="InterPro" id="IPR045598">
    <property type="entry name" value="DUF6457"/>
</dbReference>
<reference evidence="2 3" key="1">
    <citation type="journal article" date="2018" name="Int. J. Syst. Evol. Microbiol.">
        <title>Epidermidibacterium keratini gen. nov., sp. nov., a member of the family Sporichthyaceae, isolated from keratin epidermis.</title>
        <authorList>
            <person name="Lee D.G."/>
            <person name="Trujillo M.E."/>
            <person name="Kang S."/>
            <person name="Nam J.J."/>
            <person name="Kim Y.J."/>
        </authorList>
    </citation>
    <scope>NUCLEOTIDE SEQUENCE [LARGE SCALE GENOMIC DNA]</scope>
    <source>
        <strain evidence="2 3">EPI-7</strain>
    </source>
</reference>
<dbReference type="KEGG" id="eke:EK0264_14685"/>
<keyword evidence="3" id="KW-1185">Reference proteome</keyword>
<organism evidence="2 3">
    <name type="scientific">Epidermidibacterium keratini</name>
    <dbReference type="NCBI Taxonomy" id="1891644"/>
    <lineage>
        <taxon>Bacteria</taxon>
        <taxon>Bacillati</taxon>
        <taxon>Actinomycetota</taxon>
        <taxon>Actinomycetes</taxon>
        <taxon>Sporichthyales</taxon>
        <taxon>Sporichthyaceae</taxon>
        <taxon>Epidermidibacterium</taxon>
    </lineage>
</organism>
<evidence type="ECO:0000313" key="3">
    <source>
        <dbReference type="Proteomes" id="UP000463857"/>
    </source>
</evidence>
<proteinExistence type="predicted"/>
<sequence length="84" mass="8866">MSNEGLHREMSDWLGKVSATLGIDNDLNPDAMGDVLEVAALTAHNVLRPAAPVTTYLVGLAIARDPSLTVAEALQRIQGLVGED</sequence>
<gene>
    <name evidence="2" type="ORF">EK0264_14685</name>
</gene>
<dbReference type="InParanoid" id="A0A7L4YQT5"/>
<accession>A0A7L4YQT5</accession>
<dbReference type="Pfam" id="PF20058">
    <property type="entry name" value="DUF6457"/>
    <property type="match status" value="1"/>
</dbReference>
<name>A0A7L4YQT5_9ACTN</name>